<dbReference type="SUPFAM" id="SSF56672">
    <property type="entry name" value="DNA/RNA polymerases"/>
    <property type="match status" value="1"/>
</dbReference>
<keyword evidence="3" id="KW-1185">Reference proteome</keyword>
<dbReference type="PROSITE" id="PS50878">
    <property type="entry name" value="RT_POL"/>
    <property type="match status" value="1"/>
</dbReference>
<organism evidence="2 3">
    <name type="scientific">Stylophora pistillata</name>
    <name type="common">Smooth cauliflower coral</name>
    <dbReference type="NCBI Taxonomy" id="50429"/>
    <lineage>
        <taxon>Eukaryota</taxon>
        <taxon>Metazoa</taxon>
        <taxon>Cnidaria</taxon>
        <taxon>Anthozoa</taxon>
        <taxon>Hexacorallia</taxon>
        <taxon>Scleractinia</taxon>
        <taxon>Astrocoeniina</taxon>
        <taxon>Pocilloporidae</taxon>
        <taxon>Stylophora</taxon>
    </lineage>
</organism>
<dbReference type="Pfam" id="PF10927">
    <property type="entry name" value="DUF2738"/>
    <property type="match status" value="1"/>
</dbReference>
<dbReference type="AlphaFoldDB" id="A0A2B4RV21"/>
<evidence type="ECO:0000313" key="2">
    <source>
        <dbReference type="EMBL" id="PFX20168.1"/>
    </source>
</evidence>
<protein>
    <submittedName>
        <fullName evidence="2">RNA-directed DNA polymerase from mobile element jockey</fullName>
    </submittedName>
</protein>
<evidence type="ECO:0000259" key="1">
    <source>
        <dbReference type="PROSITE" id="PS50878"/>
    </source>
</evidence>
<dbReference type="EMBL" id="LSMT01000327">
    <property type="protein sequence ID" value="PFX20168.1"/>
    <property type="molecule type" value="Genomic_DNA"/>
</dbReference>
<dbReference type="STRING" id="50429.A0A2B4RV21"/>
<reference evidence="3" key="1">
    <citation type="journal article" date="2017" name="bioRxiv">
        <title>Comparative analysis of the genomes of Stylophora pistillata and Acropora digitifera provides evidence for extensive differences between species of corals.</title>
        <authorList>
            <person name="Voolstra C.R."/>
            <person name="Li Y."/>
            <person name="Liew Y.J."/>
            <person name="Baumgarten S."/>
            <person name="Zoccola D."/>
            <person name="Flot J.-F."/>
            <person name="Tambutte S."/>
            <person name="Allemand D."/>
            <person name="Aranda M."/>
        </authorList>
    </citation>
    <scope>NUCLEOTIDE SEQUENCE [LARGE SCALE GENOMIC DNA]</scope>
</reference>
<keyword evidence="2" id="KW-0548">Nucleotidyltransferase</keyword>
<feature type="domain" description="Reverse transcriptase" evidence="1">
    <location>
        <begin position="108"/>
        <end position="389"/>
    </location>
</feature>
<sequence>MQLTSLSNLRKENIIFHEPTTNKHNHQKIVIETKYDNNKPGPLVIESPFLFSSGVNERRDQLTNELVGYTLPVCLWGNEEPTPEQEEFYDCLTRLEYICHEHLEGVSGADVAEDLNDLLYYKQIEVVDKKGRKTKARDESKPPVLYAKLIYSKRFDKISSLIRTKGTVPDEWKQARVVPLYKSGGFRRYNSTQTAVTYFCDTIRSTEAGKLTGALFIVLKMAFDTVPHDDLIRKLKRFSLEDNSLAWFTNYPTNRTQAVCVEDELSSPMPVLSGVPQGSILGPVLFTLYINDLPSCIQFSNIMMYADDTVIYLSSTSTVDIDLNLNLDLANLSQWLHFNKLVLNKKKTEFMTFGTRQRLARLKCDETDISLNGQSIKHTDTFKYLGVVLDGTLSFNDHVDYVRIKEQDEYHDCKVE</sequence>
<accession>A0A2B4RV21</accession>
<dbReference type="PANTHER" id="PTHR33332">
    <property type="entry name" value="REVERSE TRANSCRIPTASE DOMAIN-CONTAINING PROTEIN"/>
    <property type="match status" value="1"/>
</dbReference>
<name>A0A2B4RV21_STYPI</name>
<dbReference type="Proteomes" id="UP000225706">
    <property type="component" value="Unassembled WGS sequence"/>
</dbReference>
<dbReference type="Pfam" id="PF00078">
    <property type="entry name" value="RVT_1"/>
    <property type="match status" value="1"/>
</dbReference>
<dbReference type="GO" id="GO:0003964">
    <property type="term" value="F:RNA-directed DNA polymerase activity"/>
    <property type="evidence" value="ECO:0007669"/>
    <property type="project" value="UniProtKB-KW"/>
</dbReference>
<keyword evidence="2" id="KW-0695">RNA-directed DNA polymerase</keyword>
<evidence type="ECO:0000313" key="3">
    <source>
        <dbReference type="Proteomes" id="UP000225706"/>
    </source>
</evidence>
<dbReference type="InterPro" id="IPR043502">
    <property type="entry name" value="DNA/RNA_pol_sf"/>
</dbReference>
<proteinExistence type="predicted"/>
<comment type="caution">
    <text evidence="2">The sequence shown here is derived from an EMBL/GenBank/DDBJ whole genome shotgun (WGS) entry which is preliminary data.</text>
</comment>
<dbReference type="InterPro" id="IPR000477">
    <property type="entry name" value="RT_dom"/>
</dbReference>
<gene>
    <name evidence="2" type="primary">pol</name>
    <name evidence="2" type="ORF">AWC38_SpisGene15390</name>
</gene>
<dbReference type="InterPro" id="IPR024416">
    <property type="entry name" value="DUF2738"/>
</dbReference>
<keyword evidence="2" id="KW-0808">Transferase</keyword>